<dbReference type="Gene3D" id="3.60.110.10">
    <property type="entry name" value="Carbon-nitrogen hydrolase"/>
    <property type="match status" value="1"/>
</dbReference>
<feature type="compositionally biased region" description="Acidic residues" evidence="2">
    <location>
        <begin position="29"/>
        <end position="39"/>
    </location>
</feature>
<accession>A0A433QI31</accession>
<evidence type="ECO:0000313" key="4">
    <source>
        <dbReference type="EMBL" id="RUS29404.1"/>
    </source>
</evidence>
<dbReference type="GO" id="GO:0016811">
    <property type="term" value="F:hydrolase activity, acting on carbon-nitrogen (but not peptide) bonds, in linear amides"/>
    <property type="evidence" value="ECO:0007669"/>
    <property type="project" value="InterPro"/>
</dbReference>
<dbReference type="PANTHER" id="PTHR23088">
    <property type="entry name" value="NITRILASE-RELATED"/>
    <property type="match status" value="1"/>
</dbReference>
<keyword evidence="1 4" id="KW-0378">Hydrolase</keyword>
<proteinExistence type="predicted"/>
<feature type="domain" description="CN hydrolase" evidence="3">
    <location>
        <begin position="135"/>
        <end position="380"/>
    </location>
</feature>
<evidence type="ECO:0000256" key="1">
    <source>
        <dbReference type="ARBA" id="ARBA00022801"/>
    </source>
</evidence>
<dbReference type="Pfam" id="PF00795">
    <property type="entry name" value="CN_hydrolase"/>
    <property type="match status" value="1"/>
</dbReference>
<feature type="region of interest" description="Disordered" evidence="2">
    <location>
        <begin position="1"/>
        <end position="47"/>
    </location>
</feature>
<evidence type="ECO:0000313" key="5">
    <source>
        <dbReference type="Proteomes" id="UP000274822"/>
    </source>
</evidence>
<dbReference type="AlphaFoldDB" id="A0A433QI31"/>
<organism evidence="4 5">
    <name type="scientific">Jimgerdemannia flammicorona</name>
    <dbReference type="NCBI Taxonomy" id="994334"/>
    <lineage>
        <taxon>Eukaryota</taxon>
        <taxon>Fungi</taxon>
        <taxon>Fungi incertae sedis</taxon>
        <taxon>Mucoromycota</taxon>
        <taxon>Mucoromycotina</taxon>
        <taxon>Endogonomycetes</taxon>
        <taxon>Endogonales</taxon>
        <taxon>Endogonaceae</taxon>
        <taxon>Jimgerdemannia</taxon>
    </lineage>
</organism>
<dbReference type="PANTHER" id="PTHR23088:SF27">
    <property type="entry name" value="DEAMINATED GLUTATHIONE AMIDASE"/>
    <property type="match status" value="1"/>
</dbReference>
<name>A0A433QI31_9FUNG</name>
<dbReference type="InterPro" id="IPR003010">
    <property type="entry name" value="C-N_Hydrolase"/>
</dbReference>
<dbReference type="InterPro" id="IPR036526">
    <property type="entry name" value="C-N_Hydrolase_sf"/>
</dbReference>
<dbReference type="CDD" id="cd07572">
    <property type="entry name" value="nit"/>
    <property type="match status" value="1"/>
</dbReference>
<sequence length="405" mass="44619">MTNEKMAYGAGDGVGDSTEDGSRKNGAEDGTEDGTEEGTGDGNNYVIGPMMPRGGLWPPGTPAPLRAGVLRTVDFRRAPDPGRVCASCWVFGCWFGCHCTFPSHIPQHASRRRPILRYLRCRTQPTDLPRPHQEGRETACQGEKPPFASLPPAVDANSARTWCVVFFPEASDFIGLGKEEVLELTEQLDGPFVRGIQQAAEAEGIWISMGVHEQSNTPNTHVFNTHILISSTGHLVESYRKLHLFDVDIANGPRLLESSGTRGGDRIVNPVATPLGKIGLQICYDLRFAELSLIQRKREAEILTFPSAFTVKTGMAHWETLLRARAIETQCYVVAAAQVGQHNEKRASFGNAMIIDPWGTVLARCPDTTTPSLAFAEIDLEYLHKIRLEMPVLEHRRTDVYAVLD</sequence>
<dbReference type="SUPFAM" id="SSF56317">
    <property type="entry name" value="Carbon-nitrogen hydrolase"/>
    <property type="match status" value="1"/>
</dbReference>
<feature type="region of interest" description="Disordered" evidence="2">
    <location>
        <begin position="126"/>
        <end position="146"/>
    </location>
</feature>
<reference evidence="4 5" key="1">
    <citation type="journal article" date="2018" name="New Phytol.">
        <title>Phylogenomics of Endogonaceae and evolution of mycorrhizas within Mucoromycota.</title>
        <authorList>
            <person name="Chang Y."/>
            <person name="Desiro A."/>
            <person name="Na H."/>
            <person name="Sandor L."/>
            <person name="Lipzen A."/>
            <person name="Clum A."/>
            <person name="Barry K."/>
            <person name="Grigoriev I.V."/>
            <person name="Martin F.M."/>
            <person name="Stajich J.E."/>
            <person name="Smith M.E."/>
            <person name="Bonito G."/>
            <person name="Spatafora J.W."/>
        </authorList>
    </citation>
    <scope>NUCLEOTIDE SEQUENCE [LARGE SCALE GENOMIC DNA]</scope>
    <source>
        <strain evidence="4 5">AD002</strain>
    </source>
</reference>
<dbReference type="InterPro" id="IPR045254">
    <property type="entry name" value="Nit1/2_C-N_Hydrolase"/>
</dbReference>
<protein>
    <submittedName>
        <fullName evidence="4">Carbon-nitrogen hydrolase</fullName>
    </submittedName>
</protein>
<dbReference type="Proteomes" id="UP000274822">
    <property type="component" value="Unassembled WGS sequence"/>
</dbReference>
<keyword evidence="5" id="KW-1185">Reference proteome</keyword>
<evidence type="ECO:0000256" key="2">
    <source>
        <dbReference type="SAM" id="MobiDB-lite"/>
    </source>
</evidence>
<gene>
    <name evidence="4" type="ORF">BC938DRAFT_480703</name>
</gene>
<evidence type="ECO:0000259" key="3">
    <source>
        <dbReference type="PROSITE" id="PS50263"/>
    </source>
</evidence>
<dbReference type="EMBL" id="RBNJ01005207">
    <property type="protein sequence ID" value="RUS29404.1"/>
    <property type="molecule type" value="Genomic_DNA"/>
</dbReference>
<comment type="caution">
    <text evidence="4">The sequence shown here is derived from an EMBL/GenBank/DDBJ whole genome shotgun (WGS) entry which is preliminary data.</text>
</comment>
<dbReference type="PROSITE" id="PS50263">
    <property type="entry name" value="CN_HYDROLASE"/>
    <property type="match status" value="1"/>
</dbReference>